<keyword evidence="3" id="KW-1185">Reference proteome</keyword>
<keyword evidence="2" id="KW-0687">Ribonucleoprotein</keyword>
<keyword evidence="2" id="KW-0689">Ribosomal protein</keyword>
<dbReference type="RefSeq" id="XP_018230008.1">
    <property type="nucleotide sequence ID" value="XM_018373833.1"/>
</dbReference>
<proteinExistence type="predicted"/>
<dbReference type="GeneID" id="28940088"/>
<feature type="compositionally biased region" description="Low complexity" evidence="1">
    <location>
        <begin position="26"/>
        <end position="41"/>
    </location>
</feature>
<comment type="caution">
    <text evidence="2">The sequence shown here is derived from an EMBL/GenBank/DDBJ whole genome shotgun (WGS) entry which is preliminary data.</text>
</comment>
<protein>
    <submittedName>
        <fullName evidence="2">40S ribosomal protein S29</fullName>
    </submittedName>
</protein>
<dbReference type="AlphaFoldDB" id="A0A0W4ZRL4"/>
<dbReference type="GO" id="GO:0005840">
    <property type="term" value="C:ribosome"/>
    <property type="evidence" value="ECO:0007669"/>
    <property type="project" value="UniProtKB-KW"/>
</dbReference>
<feature type="region of interest" description="Disordered" evidence="1">
    <location>
        <begin position="1"/>
        <end position="46"/>
    </location>
</feature>
<dbReference type="EMBL" id="LFWA01000006">
    <property type="protein sequence ID" value="KTW31018.1"/>
    <property type="molecule type" value="Genomic_DNA"/>
</dbReference>
<gene>
    <name evidence="2" type="ORF">T551_01570</name>
</gene>
<dbReference type="Proteomes" id="UP000053447">
    <property type="component" value="Unassembled WGS sequence"/>
</dbReference>
<evidence type="ECO:0000256" key="1">
    <source>
        <dbReference type="SAM" id="MobiDB-lite"/>
    </source>
</evidence>
<dbReference type="VEuPathDB" id="FungiDB:T551_01570"/>
<name>A0A0W4ZRL4_PNEJ7</name>
<reference evidence="3" key="1">
    <citation type="journal article" date="2016" name="Nat. Commun.">
        <title>Genome analysis of three Pneumocystis species reveals adaptation mechanisms to life exclusively in mammalian hosts.</title>
        <authorList>
            <person name="Ma L."/>
            <person name="Chen Z."/>
            <person name="Huang D.W."/>
            <person name="Kutty G."/>
            <person name="Ishihara M."/>
            <person name="Wang H."/>
            <person name="Abouelleil A."/>
            <person name="Bishop L."/>
            <person name="Davey E."/>
            <person name="Deng R."/>
            <person name="Deng X."/>
            <person name="Fan L."/>
            <person name="Fantoni G."/>
            <person name="Fitzgerald M."/>
            <person name="Gogineni E."/>
            <person name="Goldberg J.M."/>
            <person name="Handley G."/>
            <person name="Hu X."/>
            <person name="Huber C."/>
            <person name="Jiao X."/>
            <person name="Jones K."/>
            <person name="Levin J.Z."/>
            <person name="Liu Y."/>
            <person name="Macdonald P."/>
            <person name="Melnikov A."/>
            <person name="Raley C."/>
            <person name="Sassi M."/>
            <person name="Sherman B.T."/>
            <person name="Song X."/>
            <person name="Sykes S."/>
            <person name="Tran B."/>
            <person name="Walsh L."/>
            <person name="Xia Y."/>
            <person name="Yang J."/>
            <person name="Young S."/>
            <person name="Zeng Q."/>
            <person name="Zheng X."/>
            <person name="Stephens R."/>
            <person name="Nusbaum C."/>
            <person name="Birren B.W."/>
            <person name="Azadi P."/>
            <person name="Lempicki R.A."/>
            <person name="Cuomo C.A."/>
            <person name="Kovacs J.A."/>
        </authorList>
    </citation>
    <scope>NUCLEOTIDE SEQUENCE [LARGE SCALE GENOMIC DNA]</scope>
    <source>
        <strain evidence="3">RU7</strain>
    </source>
</reference>
<evidence type="ECO:0000313" key="2">
    <source>
        <dbReference type="EMBL" id="KTW31018.1"/>
    </source>
</evidence>
<sequence length="129" mass="14391">MHPLRTPSYPPGHPACHNPRGPRRSGGAWRTTRCGTRGRGTTARDRVNGMHPGPFVLLTLQPCLWTRRRRNQKIRAKHLPTVLPRVCGQHRLSEGKRSYRGEHADSPVSLACAVCLCSVLSVLQRCRGV</sequence>
<accession>A0A0W4ZRL4</accession>
<organism evidence="2 3">
    <name type="scientific">Pneumocystis jirovecii (strain RU7)</name>
    <name type="common">Human pneumocystis pneumonia agent</name>
    <dbReference type="NCBI Taxonomy" id="1408657"/>
    <lineage>
        <taxon>Eukaryota</taxon>
        <taxon>Fungi</taxon>
        <taxon>Dikarya</taxon>
        <taxon>Ascomycota</taxon>
        <taxon>Taphrinomycotina</taxon>
        <taxon>Pneumocystomycetes</taxon>
        <taxon>Pneumocystaceae</taxon>
        <taxon>Pneumocystis</taxon>
    </lineage>
</organism>
<evidence type="ECO:0000313" key="3">
    <source>
        <dbReference type="Proteomes" id="UP000053447"/>
    </source>
</evidence>